<evidence type="ECO:0000256" key="7">
    <source>
        <dbReference type="ARBA" id="ARBA00022833"/>
    </source>
</evidence>
<dbReference type="EMBL" id="CP120682">
    <property type="protein sequence ID" value="WKN35021.1"/>
    <property type="molecule type" value="Genomic_DNA"/>
</dbReference>
<feature type="binding site" evidence="11">
    <location>
        <begin position="51"/>
        <end position="55"/>
    </location>
    <ligand>
        <name>GTP</name>
        <dbReference type="ChEBI" id="CHEBI:37565"/>
    </ligand>
</feature>
<keyword evidence="6 11" id="KW-0378">Hydrolase</keyword>
<dbReference type="InterPro" id="IPR032677">
    <property type="entry name" value="GTP_cyclohydro_II"/>
</dbReference>
<feature type="binding site" evidence="11">
    <location>
        <position position="69"/>
    </location>
    <ligand>
        <name>Zn(2+)</name>
        <dbReference type="ChEBI" id="CHEBI:29105"/>
        <note>catalytic</note>
    </ligand>
</feature>
<dbReference type="GO" id="GO:0008686">
    <property type="term" value="F:3,4-dihydroxy-2-butanone-4-phosphate synthase activity"/>
    <property type="evidence" value="ECO:0007669"/>
    <property type="project" value="TreeGrafter"/>
</dbReference>
<dbReference type="GO" id="GO:0005829">
    <property type="term" value="C:cytosol"/>
    <property type="evidence" value="ECO:0007669"/>
    <property type="project" value="TreeGrafter"/>
</dbReference>
<reference evidence="13" key="2">
    <citation type="journal article" date="2024" name="Antonie Van Leeuwenhoek">
        <title>Roseihalotalea indica gen. nov., sp. nov., a halophilic Bacteroidetes from mesopelagic Southwest Indian Ocean with higher carbohydrate metabolic potential.</title>
        <authorList>
            <person name="Chen B."/>
            <person name="Zhang M."/>
            <person name="Lin D."/>
            <person name="Ye J."/>
            <person name="Tang K."/>
        </authorList>
    </citation>
    <scope>NUCLEOTIDE SEQUENCE</scope>
    <source>
        <strain evidence="13">TK19036</strain>
    </source>
</reference>
<dbReference type="GO" id="GO:0008270">
    <property type="term" value="F:zinc ion binding"/>
    <property type="evidence" value="ECO:0007669"/>
    <property type="project" value="UniProtKB-UniRule"/>
</dbReference>
<dbReference type="AlphaFoldDB" id="A0AA49JCR5"/>
<evidence type="ECO:0000256" key="8">
    <source>
        <dbReference type="ARBA" id="ARBA00023134"/>
    </source>
</evidence>
<feature type="binding site" evidence="11">
    <location>
        <position position="67"/>
    </location>
    <ligand>
        <name>Zn(2+)</name>
        <dbReference type="ChEBI" id="CHEBI:29105"/>
        <note>catalytic</note>
    </ligand>
</feature>
<keyword evidence="5 11" id="KW-0547">Nucleotide-binding</keyword>
<sequence>MKPLQRQAETPIPTPYGTFKIIAYADEENNPMPHIAMVREKTDVSKTVLVRIHSECMTGDVFGSLRCDCGEQLHEAMRRIGEEGGVIIYLRQEGRGIGLINKMKAYNLQDEGLNTAEANLHLGFEIDEREYDIAIKMLKDLNVTSIKLMTNNPEKVVSFASSGIELVDRVPLEIKPHQENLQYLKTKQTLMGHMINLSNNNNNAH</sequence>
<dbReference type="GO" id="GO:0003935">
    <property type="term" value="F:GTP cyclohydrolase II activity"/>
    <property type="evidence" value="ECO:0007669"/>
    <property type="project" value="UniProtKB-UniRule"/>
</dbReference>
<dbReference type="PANTHER" id="PTHR21327:SF18">
    <property type="entry name" value="3,4-DIHYDROXY-2-BUTANONE 4-PHOSPHATE SYNTHASE"/>
    <property type="match status" value="1"/>
</dbReference>
<evidence type="ECO:0000256" key="10">
    <source>
        <dbReference type="ARBA" id="ARBA00049295"/>
    </source>
</evidence>
<evidence type="ECO:0000256" key="2">
    <source>
        <dbReference type="ARBA" id="ARBA00005520"/>
    </source>
</evidence>
<evidence type="ECO:0000256" key="3">
    <source>
        <dbReference type="ARBA" id="ARBA00022619"/>
    </source>
</evidence>
<dbReference type="CDD" id="cd00641">
    <property type="entry name" value="GTP_cyclohydro2"/>
    <property type="match status" value="1"/>
</dbReference>
<evidence type="ECO:0000256" key="11">
    <source>
        <dbReference type="HAMAP-Rule" id="MF_00179"/>
    </source>
</evidence>
<dbReference type="InterPro" id="IPR036144">
    <property type="entry name" value="RibA-like_sf"/>
</dbReference>
<organism evidence="13">
    <name type="scientific">Roseihalotalea indica</name>
    <dbReference type="NCBI Taxonomy" id="2867963"/>
    <lineage>
        <taxon>Bacteria</taxon>
        <taxon>Pseudomonadati</taxon>
        <taxon>Bacteroidota</taxon>
        <taxon>Cytophagia</taxon>
        <taxon>Cytophagales</taxon>
        <taxon>Catalimonadaceae</taxon>
        <taxon>Roseihalotalea</taxon>
    </lineage>
</organism>
<evidence type="ECO:0000256" key="4">
    <source>
        <dbReference type="ARBA" id="ARBA00022723"/>
    </source>
</evidence>
<feature type="binding site" evidence="11">
    <location>
        <position position="155"/>
    </location>
    <ligand>
        <name>GTP</name>
        <dbReference type="ChEBI" id="CHEBI:37565"/>
    </ligand>
</feature>
<dbReference type="InterPro" id="IPR000926">
    <property type="entry name" value="RibA"/>
</dbReference>
<protein>
    <recommendedName>
        <fullName evidence="11">GTP cyclohydrolase-2</fullName>
        <ecNumber evidence="11">3.5.4.25</ecNumber>
    </recommendedName>
    <alternativeName>
        <fullName evidence="11">GTP cyclohydrolase II</fullName>
    </alternativeName>
</protein>
<keyword evidence="7 11" id="KW-0862">Zinc</keyword>
<comment type="function">
    <text evidence="9 11">Catalyzes the conversion of GTP to 2,5-diamino-6-ribosylamino-4(3H)-pyrimidinone 5'-phosphate (DARP), formate and pyrophosphate.</text>
</comment>
<dbReference type="Pfam" id="PF00925">
    <property type="entry name" value="GTP_cyclohydro2"/>
    <property type="match status" value="1"/>
</dbReference>
<evidence type="ECO:0000256" key="9">
    <source>
        <dbReference type="ARBA" id="ARBA00043932"/>
    </source>
</evidence>
<comment type="similarity">
    <text evidence="11">Belongs to the GTP cyclohydrolase II family.</text>
</comment>
<proteinExistence type="inferred from homology"/>
<feature type="domain" description="GTP cyclohydrolase II" evidence="12">
    <location>
        <begin position="6"/>
        <end position="171"/>
    </location>
</feature>
<feature type="active site" description="Nucleophile" evidence="11">
    <location>
        <position position="129"/>
    </location>
</feature>
<comment type="similarity">
    <text evidence="2">In the N-terminal section; belongs to the DHBP synthase family.</text>
</comment>
<keyword evidence="3 11" id="KW-0686">Riboflavin biosynthesis</keyword>
<dbReference type="PANTHER" id="PTHR21327">
    <property type="entry name" value="GTP CYCLOHYDROLASE II-RELATED"/>
    <property type="match status" value="1"/>
</dbReference>
<comment type="catalytic activity">
    <reaction evidence="10 11">
        <text>GTP + 4 H2O = 2,5-diamino-6-hydroxy-4-(5-phosphoribosylamino)-pyrimidine + formate + 2 phosphate + 3 H(+)</text>
        <dbReference type="Rhea" id="RHEA:23704"/>
        <dbReference type="ChEBI" id="CHEBI:15377"/>
        <dbReference type="ChEBI" id="CHEBI:15378"/>
        <dbReference type="ChEBI" id="CHEBI:15740"/>
        <dbReference type="ChEBI" id="CHEBI:37565"/>
        <dbReference type="ChEBI" id="CHEBI:43474"/>
        <dbReference type="ChEBI" id="CHEBI:58614"/>
        <dbReference type="EC" id="3.5.4.25"/>
    </reaction>
</comment>
<keyword evidence="8 11" id="KW-0342">GTP-binding</keyword>
<gene>
    <name evidence="11 13" type="primary">ribA</name>
    <name evidence="13" type="ORF">K4G66_21830</name>
</gene>
<evidence type="ECO:0000256" key="5">
    <source>
        <dbReference type="ARBA" id="ARBA00022741"/>
    </source>
</evidence>
<dbReference type="NCBIfam" id="TIGR00505">
    <property type="entry name" value="ribA"/>
    <property type="match status" value="1"/>
</dbReference>
<name>A0AA49JCR5_9BACT</name>
<evidence type="ECO:0000256" key="1">
    <source>
        <dbReference type="ARBA" id="ARBA00004853"/>
    </source>
</evidence>
<feature type="binding site" evidence="11">
    <location>
        <position position="150"/>
    </location>
    <ligand>
        <name>GTP</name>
        <dbReference type="ChEBI" id="CHEBI:37565"/>
    </ligand>
</feature>
<feature type="active site" description="Proton acceptor" evidence="11">
    <location>
        <position position="127"/>
    </location>
</feature>
<feature type="binding site" evidence="11">
    <location>
        <position position="115"/>
    </location>
    <ligand>
        <name>GTP</name>
        <dbReference type="ChEBI" id="CHEBI:37565"/>
    </ligand>
</feature>
<feature type="binding site" evidence="11">
    <location>
        <begin position="93"/>
        <end position="95"/>
    </location>
    <ligand>
        <name>GTP</name>
        <dbReference type="ChEBI" id="CHEBI:37565"/>
    </ligand>
</feature>
<accession>A0AA49JCR5</accession>
<dbReference type="FunFam" id="3.40.50.10990:FF:000001">
    <property type="entry name" value="Riboflavin biosynthesis protein RibBA"/>
    <property type="match status" value="1"/>
</dbReference>
<comment type="cofactor">
    <cofactor evidence="11">
        <name>Zn(2+)</name>
        <dbReference type="ChEBI" id="CHEBI:29105"/>
    </cofactor>
    <text evidence="11">Binds 1 zinc ion per subunit.</text>
</comment>
<dbReference type="SUPFAM" id="SSF142695">
    <property type="entry name" value="RibA-like"/>
    <property type="match status" value="1"/>
</dbReference>
<evidence type="ECO:0000256" key="6">
    <source>
        <dbReference type="ARBA" id="ARBA00022801"/>
    </source>
</evidence>
<feature type="binding site" evidence="11">
    <location>
        <position position="56"/>
    </location>
    <ligand>
        <name>Zn(2+)</name>
        <dbReference type="ChEBI" id="CHEBI:29105"/>
        <note>catalytic</note>
    </ligand>
</feature>
<reference evidence="13" key="1">
    <citation type="journal article" date="2023" name="Comput. Struct. Biotechnol. J.">
        <title>Discovery of a novel marine Bacteroidetes with a rich repertoire of carbohydrate-active enzymes.</title>
        <authorList>
            <person name="Chen B."/>
            <person name="Liu G."/>
            <person name="Chen Q."/>
            <person name="Wang H."/>
            <person name="Liu L."/>
            <person name="Tang K."/>
        </authorList>
    </citation>
    <scope>NUCLEOTIDE SEQUENCE</scope>
    <source>
        <strain evidence="13">TK19036</strain>
    </source>
</reference>
<keyword evidence="4 11" id="KW-0479">Metal-binding</keyword>
<evidence type="ECO:0000313" key="13">
    <source>
        <dbReference type="EMBL" id="WKN35021.1"/>
    </source>
</evidence>
<dbReference type="Gene3D" id="3.40.50.10990">
    <property type="entry name" value="GTP cyclohydrolase II"/>
    <property type="match status" value="1"/>
</dbReference>
<dbReference type="GO" id="GO:0009231">
    <property type="term" value="P:riboflavin biosynthetic process"/>
    <property type="evidence" value="ECO:0007669"/>
    <property type="project" value="UniProtKB-UniRule"/>
</dbReference>
<feature type="binding site" evidence="11">
    <location>
        <position position="72"/>
    </location>
    <ligand>
        <name>GTP</name>
        <dbReference type="ChEBI" id="CHEBI:37565"/>
    </ligand>
</feature>
<dbReference type="HAMAP" id="MF_00179">
    <property type="entry name" value="RibA"/>
    <property type="match status" value="1"/>
</dbReference>
<dbReference type="GO" id="GO:0005525">
    <property type="term" value="F:GTP binding"/>
    <property type="evidence" value="ECO:0007669"/>
    <property type="project" value="UniProtKB-KW"/>
</dbReference>
<evidence type="ECO:0000259" key="12">
    <source>
        <dbReference type="Pfam" id="PF00925"/>
    </source>
</evidence>
<dbReference type="NCBIfam" id="NF001591">
    <property type="entry name" value="PRK00393.1"/>
    <property type="match status" value="1"/>
</dbReference>
<dbReference type="EC" id="3.5.4.25" evidence="11"/>
<comment type="pathway">
    <text evidence="1 11">Cofactor biosynthesis; riboflavin biosynthesis; 5-amino-6-(D-ribitylamino)uracil from GTP: step 1/4.</text>
</comment>